<evidence type="ECO:0000313" key="11">
    <source>
        <dbReference type="EMBL" id="TCL67406.1"/>
    </source>
</evidence>
<feature type="domain" description="Histidine kinase" evidence="9">
    <location>
        <begin position="215"/>
        <end position="424"/>
    </location>
</feature>
<dbReference type="RefSeq" id="WP_165907991.1">
    <property type="nucleotide sequence ID" value="NZ_SLUN01000014.1"/>
</dbReference>
<accession>A0A4R1RMJ0</accession>
<dbReference type="SMART" id="SM00387">
    <property type="entry name" value="HATPase_c"/>
    <property type="match status" value="1"/>
</dbReference>
<dbReference type="AlphaFoldDB" id="A0A4R1RMJ0"/>
<evidence type="ECO:0000256" key="3">
    <source>
        <dbReference type="ARBA" id="ARBA00022553"/>
    </source>
</evidence>
<dbReference type="Gene3D" id="3.30.565.10">
    <property type="entry name" value="Histidine kinase-like ATPase, C-terminal domain"/>
    <property type="match status" value="1"/>
</dbReference>
<dbReference type="PROSITE" id="PS50109">
    <property type="entry name" value="HIS_KIN"/>
    <property type="match status" value="1"/>
</dbReference>
<evidence type="ECO:0000313" key="12">
    <source>
        <dbReference type="Proteomes" id="UP000295008"/>
    </source>
</evidence>
<evidence type="ECO:0000256" key="2">
    <source>
        <dbReference type="ARBA" id="ARBA00012438"/>
    </source>
</evidence>
<dbReference type="InterPro" id="IPR000014">
    <property type="entry name" value="PAS"/>
</dbReference>
<dbReference type="GO" id="GO:0005524">
    <property type="term" value="F:ATP binding"/>
    <property type="evidence" value="ECO:0007669"/>
    <property type="project" value="UniProtKB-KW"/>
</dbReference>
<evidence type="ECO:0000256" key="8">
    <source>
        <dbReference type="ARBA" id="ARBA00023012"/>
    </source>
</evidence>
<dbReference type="SUPFAM" id="SSF55785">
    <property type="entry name" value="PYP-like sensor domain (PAS domain)"/>
    <property type="match status" value="1"/>
</dbReference>
<dbReference type="PANTHER" id="PTHR43065:SF10">
    <property type="entry name" value="PEROXIDE STRESS-ACTIVATED HISTIDINE KINASE MAK3"/>
    <property type="match status" value="1"/>
</dbReference>
<dbReference type="Proteomes" id="UP000295008">
    <property type="component" value="Unassembled WGS sequence"/>
</dbReference>
<reference evidence="11 12" key="1">
    <citation type="submission" date="2019-03" db="EMBL/GenBank/DDBJ databases">
        <title>Genomic Encyclopedia of Type Strains, Phase IV (KMG-IV): sequencing the most valuable type-strain genomes for metagenomic binning, comparative biology and taxonomic classification.</title>
        <authorList>
            <person name="Goeker M."/>
        </authorList>
    </citation>
    <scope>NUCLEOTIDE SEQUENCE [LARGE SCALE GENOMIC DNA]</scope>
    <source>
        <strain evidence="11 12">LX-B</strain>
    </source>
</reference>
<dbReference type="SMART" id="SM00388">
    <property type="entry name" value="HisKA"/>
    <property type="match status" value="1"/>
</dbReference>
<keyword evidence="8" id="KW-0902">Two-component regulatory system</keyword>
<dbReference type="InterPro" id="IPR003594">
    <property type="entry name" value="HATPase_dom"/>
</dbReference>
<dbReference type="Pfam" id="PF08448">
    <property type="entry name" value="PAS_4"/>
    <property type="match status" value="1"/>
</dbReference>
<feature type="domain" description="PAC" evidence="10">
    <location>
        <begin position="148"/>
        <end position="202"/>
    </location>
</feature>
<evidence type="ECO:0000256" key="1">
    <source>
        <dbReference type="ARBA" id="ARBA00000085"/>
    </source>
</evidence>
<dbReference type="InterPro" id="IPR000700">
    <property type="entry name" value="PAS-assoc_C"/>
</dbReference>
<keyword evidence="7" id="KW-0067">ATP-binding</keyword>
<dbReference type="PROSITE" id="PS50113">
    <property type="entry name" value="PAC"/>
    <property type="match status" value="1"/>
</dbReference>
<dbReference type="Gene3D" id="1.10.287.130">
    <property type="match status" value="1"/>
</dbReference>
<evidence type="ECO:0000259" key="9">
    <source>
        <dbReference type="PROSITE" id="PS50109"/>
    </source>
</evidence>
<organism evidence="11 12">
    <name type="scientific">Hydrogenispora ethanolica</name>
    <dbReference type="NCBI Taxonomy" id="1082276"/>
    <lineage>
        <taxon>Bacteria</taxon>
        <taxon>Bacillati</taxon>
        <taxon>Bacillota</taxon>
        <taxon>Hydrogenispora</taxon>
    </lineage>
</organism>
<dbReference type="CDD" id="cd00130">
    <property type="entry name" value="PAS"/>
    <property type="match status" value="1"/>
</dbReference>
<name>A0A4R1RMJ0_HYDET</name>
<sequence>MVFGGFTLNPRWRRALLALLALVCGGTYVRCFSRSRNQFLPDLGLDAGGGYPADAFHFLTERAPESDHPRPINTQAAAGAGHSAGILDAIRSGLVIIDPAGKVTAINWAGCAVLGLARAAVLDQPVAAAFAAQPEFRNILETALAARQTYQGYELAVADGGRERWLAIHATPLRDRDGRMAGWAVTFEDITEVRELRQRVAAAEKLAVMGELAAGIAHEVRNPLGAIRTSAQFLQDRTEPGDIAFRFPQLIIREVDRLEHLVGRLLKFARPAERAFQSADLHRLLEESLELAALKNGIGQIRFEKIFCPEAPRLFADAERLQQAFLNILLNAIDAMDGAGRITIQTAYQPERRQLRIEFSDSGAGIPPQRLSRIFDPFFTTRPQGTGLGLAIVRQIIAEHQGAIEVQSELGLGTTFVITLPVAISEAPARPRSAEQSS</sequence>
<evidence type="ECO:0000256" key="5">
    <source>
        <dbReference type="ARBA" id="ARBA00022741"/>
    </source>
</evidence>
<dbReference type="GO" id="GO:0000155">
    <property type="term" value="F:phosphorelay sensor kinase activity"/>
    <property type="evidence" value="ECO:0007669"/>
    <property type="project" value="InterPro"/>
</dbReference>
<keyword evidence="12" id="KW-1185">Reference proteome</keyword>
<dbReference type="InterPro" id="IPR036890">
    <property type="entry name" value="HATPase_C_sf"/>
</dbReference>
<proteinExistence type="predicted"/>
<keyword evidence="3" id="KW-0597">Phosphoprotein</keyword>
<protein>
    <recommendedName>
        <fullName evidence="2">histidine kinase</fullName>
        <ecNumber evidence="2">2.7.13.3</ecNumber>
    </recommendedName>
</protein>
<keyword evidence="4" id="KW-0808">Transferase</keyword>
<gene>
    <name evidence="11" type="ORF">EDC14_101496</name>
</gene>
<dbReference type="Gene3D" id="3.30.450.20">
    <property type="entry name" value="PAS domain"/>
    <property type="match status" value="1"/>
</dbReference>
<dbReference type="InterPro" id="IPR004358">
    <property type="entry name" value="Sig_transdc_His_kin-like_C"/>
</dbReference>
<dbReference type="EC" id="2.7.13.3" evidence="2"/>
<evidence type="ECO:0000256" key="6">
    <source>
        <dbReference type="ARBA" id="ARBA00022777"/>
    </source>
</evidence>
<dbReference type="SUPFAM" id="SSF47384">
    <property type="entry name" value="Homodimeric domain of signal transducing histidine kinase"/>
    <property type="match status" value="1"/>
</dbReference>
<dbReference type="InterPro" id="IPR035965">
    <property type="entry name" value="PAS-like_dom_sf"/>
</dbReference>
<evidence type="ECO:0000259" key="10">
    <source>
        <dbReference type="PROSITE" id="PS50113"/>
    </source>
</evidence>
<dbReference type="Pfam" id="PF00512">
    <property type="entry name" value="HisKA"/>
    <property type="match status" value="1"/>
</dbReference>
<keyword evidence="5" id="KW-0547">Nucleotide-binding</keyword>
<dbReference type="InterPro" id="IPR036097">
    <property type="entry name" value="HisK_dim/P_sf"/>
</dbReference>
<evidence type="ECO:0000256" key="7">
    <source>
        <dbReference type="ARBA" id="ARBA00022840"/>
    </source>
</evidence>
<dbReference type="EMBL" id="SLUN01000014">
    <property type="protein sequence ID" value="TCL67406.1"/>
    <property type="molecule type" value="Genomic_DNA"/>
</dbReference>
<dbReference type="CDD" id="cd00082">
    <property type="entry name" value="HisKA"/>
    <property type="match status" value="1"/>
</dbReference>
<dbReference type="InterPro" id="IPR003661">
    <property type="entry name" value="HisK_dim/P_dom"/>
</dbReference>
<keyword evidence="6" id="KW-0418">Kinase</keyword>
<dbReference type="Pfam" id="PF02518">
    <property type="entry name" value="HATPase_c"/>
    <property type="match status" value="1"/>
</dbReference>
<dbReference type="NCBIfam" id="TIGR00229">
    <property type="entry name" value="sensory_box"/>
    <property type="match status" value="1"/>
</dbReference>
<comment type="caution">
    <text evidence="11">The sequence shown here is derived from an EMBL/GenBank/DDBJ whole genome shotgun (WGS) entry which is preliminary data.</text>
</comment>
<dbReference type="InterPro" id="IPR005467">
    <property type="entry name" value="His_kinase_dom"/>
</dbReference>
<dbReference type="InterPro" id="IPR013656">
    <property type="entry name" value="PAS_4"/>
</dbReference>
<dbReference type="PANTHER" id="PTHR43065">
    <property type="entry name" value="SENSOR HISTIDINE KINASE"/>
    <property type="match status" value="1"/>
</dbReference>
<dbReference type="SUPFAM" id="SSF55874">
    <property type="entry name" value="ATPase domain of HSP90 chaperone/DNA topoisomerase II/histidine kinase"/>
    <property type="match status" value="1"/>
</dbReference>
<comment type="catalytic activity">
    <reaction evidence="1">
        <text>ATP + protein L-histidine = ADP + protein N-phospho-L-histidine.</text>
        <dbReference type="EC" id="2.7.13.3"/>
    </reaction>
</comment>
<dbReference type="PRINTS" id="PR00344">
    <property type="entry name" value="BCTRLSENSOR"/>
</dbReference>
<evidence type="ECO:0000256" key="4">
    <source>
        <dbReference type="ARBA" id="ARBA00022679"/>
    </source>
</evidence>